<keyword evidence="3" id="KW-0539">Nucleus</keyword>
<comment type="subcellular location">
    <subcellularLocation>
        <location evidence="1">Nucleus</location>
    </subcellularLocation>
</comment>
<dbReference type="PANTHER" id="PTHR15052:SF2">
    <property type="entry name" value="GENERAL TRANSCRIPTION FACTOR 3C POLYPEPTIDE 2"/>
    <property type="match status" value="1"/>
</dbReference>
<evidence type="ECO:0000256" key="3">
    <source>
        <dbReference type="ARBA" id="ARBA00023242"/>
    </source>
</evidence>
<dbReference type="STRING" id="106004.A0A1Y2FCU7"/>
<dbReference type="Gene3D" id="2.130.10.10">
    <property type="entry name" value="YVTN repeat-like/Quinoprotein amine dehydrogenase"/>
    <property type="match status" value="1"/>
</dbReference>
<keyword evidence="2" id="KW-0804">Transcription</keyword>
<reference evidence="5 6" key="1">
    <citation type="submission" date="2016-07" db="EMBL/GenBank/DDBJ databases">
        <title>Pervasive Adenine N6-methylation of Active Genes in Fungi.</title>
        <authorList>
            <consortium name="DOE Joint Genome Institute"/>
            <person name="Mondo S.J."/>
            <person name="Dannebaum R.O."/>
            <person name="Kuo R.C."/>
            <person name="Labutti K."/>
            <person name="Haridas S."/>
            <person name="Kuo A."/>
            <person name="Salamov A."/>
            <person name="Ahrendt S.R."/>
            <person name="Lipzen A."/>
            <person name="Sullivan W."/>
            <person name="Andreopoulos W.B."/>
            <person name="Clum A."/>
            <person name="Lindquist E."/>
            <person name="Daum C."/>
            <person name="Ramamoorthy G.K."/>
            <person name="Gryganskyi A."/>
            <person name="Culley D."/>
            <person name="Magnuson J.K."/>
            <person name="James T.Y."/>
            <person name="O'Malley M.A."/>
            <person name="Stajich J.E."/>
            <person name="Spatafora J.W."/>
            <person name="Visel A."/>
            <person name="Grigoriev I.V."/>
        </authorList>
    </citation>
    <scope>NUCLEOTIDE SEQUENCE [LARGE SCALE GENOMIC DNA]</scope>
    <source>
        <strain evidence="5 6">62-1032</strain>
    </source>
</reference>
<dbReference type="Proteomes" id="UP000193467">
    <property type="component" value="Unassembled WGS sequence"/>
</dbReference>
<dbReference type="InterPro" id="IPR036322">
    <property type="entry name" value="WD40_repeat_dom_sf"/>
</dbReference>
<dbReference type="GO" id="GO:0005634">
    <property type="term" value="C:nucleus"/>
    <property type="evidence" value="ECO:0007669"/>
    <property type="project" value="UniProtKB-SubCell"/>
</dbReference>
<dbReference type="InterPro" id="IPR052416">
    <property type="entry name" value="GTF3C_component"/>
</dbReference>
<proteinExistence type="predicted"/>
<comment type="caution">
    <text evidence="5">The sequence shown here is derived from an EMBL/GenBank/DDBJ whole genome shotgun (WGS) entry which is preliminary data.</text>
</comment>
<dbReference type="GO" id="GO:0006383">
    <property type="term" value="P:transcription by RNA polymerase III"/>
    <property type="evidence" value="ECO:0007669"/>
    <property type="project" value="TreeGrafter"/>
</dbReference>
<dbReference type="FunCoup" id="A0A1Y2FCU7">
    <property type="interactions" value="2"/>
</dbReference>
<dbReference type="OrthoDB" id="2535269at2759"/>
<keyword evidence="6" id="KW-1185">Reference proteome</keyword>
<evidence type="ECO:0000256" key="2">
    <source>
        <dbReference type="ARBA" id="ARBA00023163"/>
    </source>
</evidence>
<dbReference type="InterPro" id="IPR015943">
    <property type="entry name" value="WD40/YVTN_repeat-like_dom_sf"/>
</dbReference>
<feature type="compositionally biased region" description="Acidic residues" evidence="4">
    <location>
        <begin position="100"/>
        <end position="119"/>
    </location>
</feature>
<dbReference type="InterPro" id="IPR001680">
    <property type="entry name" value="WD40_rpt"/>
</dbReference>
<protein>
    <submittedName>
        <fullName evidence="5">WD40-repeat-containing domain protein</fullName>
    </submittedName>
</protein>
<accession>A0A1Y2FCU7</accession>
<evidence type="ECO:0000256" key="1">
    <source>
        <dbReference type="ARBA" id="ARBA00004123"/>
    </source>
</evidence>
<name>A0A1Y2FCU7_9BASI</name>
<dbReference type="GO" id="GO:0000127">
    <property type="term" value="C:transcription factor TFIIIC complex"/>
    <property type="evidence" value="ECO:0007669"/>
    <property type="project" value="TreeGrafter"/>
</dbReference>
<feature type="region of interest" description="Disordered" evidence="4">
    <location>
        <begin position="81"/>
        <end position="122"/>
    </location>
</feature>
<dbReference type="AlphaFoldDB" id="A0A1Y2FCU7"/>
<evidence type="ECO:0000256" key="4">
    <source>
        <dbReference type="SAM" id="MobiDB-lite"/>
    </source>
</evidence>
<dbReference type="EMBL" id="MCGR01000022">
    <property type="protein sequence ID" value="ORY81743.1"/>
    <property type="molecule type" value="Genomic_DNA"/>
</dbReference>
<evidence type="ECO:0000313" key="6">
    <source>
        <dbReference type="Proteomes" id="UP000193467"/>
    </source>
</evidence>
<dbReference type="PANTHER" id="PTHR15052">
    <property type="entry name" value="RNA POLYMERASE III TRANSCRIPTION INITIATION FACTOR COMPLEX SUBUNIT"/>
    <property type="match status" value="1"/>
</dbReference>
<dbReference type="SUPFAM" id="SSF50978">
    <property type="entry name" value="WD40 repeat-like"/>
    <property type="match status" value="1"/>
</dbReference>
<dbReference type="InParanoid" id="A0A1Y2FCU7"/>
<organism evidence="5 6">
    <name type="scientific">Leucosporidium creatinivorum</name>
    <dbReference type="NCBI Taxonomy" id="106004"/>
    <lineage>
        <taxon>Eukaryota</taxon>
        <taxon>Fungi</taxon>
        <taxon>Dikarya</taxon>
        <taxon>Basidiomycota</taxon>
        <taxon>Pucciniomycotina</taxon>
        <taxon>Microbotryomycetes</taxon>
        <taxon>Leucosporidiales</taxon>
        <taxon>Leucosporidium</taxon>
    </lineage>
</organism>
<sequence>MRMRGLEGWALTPFGPERALLQDLGWWKGKWSEGEGMNSRWGGWFEDVQTDVGEKVDEEAVAPYLPHLVFPSLPTEIDLPRHLLPDPHALPPTKKGGDTAMEEDDDGEAPPEEEEEQAQAEEREKLKVWLGSLKNGEEGQEKIELGRFESRRLDEFLPRKPGFIFNAGGAVMGLDWCPLPHPPSPVEYLALTTISSHSASISRTINPGPSLIQIWSLDMTTPSDFAIETDKEEGGEGMKMVMGLCIEEGDAWEVKWCPRGGSGEEDAMQVDGEENGRLGILAGAFADGSVSLFAVPDPKKAGAEEGKVLYLKAKPILKLTLPDTTCDSIAWASHETIAAGCNNGYIAIWDVGSALRSGATITRPLQYFPTHTASIRSLTFLRTPPLHRSLDGTLNTDQEPTYIASAGHDGSTTLIDLADTTAPVVITHDRGFIGAIAWSPHTGCIVTHDADAAVRLISIKAKDFAATRAVVKLTGVVQNLATSDHHPFVASASADGACTLSNAARTSKKKAYKGHYFHRVFRLDFNRLLGEYRMIDNLHVESTVGIDSTLRPPSKATAKNDYAAITGAWAPEINVSRVCWHPSLNRACLLASGTVSGLVRVDWVEGGAPGS</sequence>
<gene>
    <name evidence="5" type="ORF">BCR35DRAFT_84055</name>
</gene>
<dbReference type="SMART" id="SM00320">
    <property type="entry name" value="WD40"/>
    <property type="match status" value="4"/>
</dbReference>
<evidence type="ECO:0000313" key="5">
    <source>
        <dbReference type="EMBL" id="ORY81743.1"/>
    </source>
</evidence>